<dbReference type="Pfam" id="PF20730">
    <property type="entry name" value="YetF_N"/>
    <property type="match status" value="1"/>
</dbReference>
<evidence type="ECO:0000259" key="8">
    <source>
        <dbReference type="Pfam" id="PF04239"/>
    </source>
</evidence>
<reference evidence="10 11" key="1">
    <citation type="submission" date="2016-01" db="EMBL/GenBank/DDBJ databases">
        <title>Whole genome sequencing of Bhargavaea cecembensis T14.</title>
        <authorList>
            <person name="Hong K.W."/>
        </authorList>
    </citation>
    <scope>NUCLEOTIDE SEQUENCE [LARGE SCALE GENOMIC DNA]</scope>
    <source>
        <strain evidence="10 11">T14</strain>
    </source>
</reference>
<dbReference type="RefSeq" id="WP_063179847.1">
    <property type="nucleotide sequence ID" value="NZ_LQNT01000009.1"/>
</dbReference>
<comment type="similarity">
    <text evidence="2">Belongs to the UPF0702 family.</text>
</comment>
<dbReference type="PANTHER" id="PTHR34582:SF7">
    <property type="entry name" value="UPF0702 TRANSMEMBRANE PROTEIN YDFS"/>
    <property type="match status" value="1"/>
</dbReference>
<comment type="subcellular location">
    <subcellularLocation>
        <location evidence="1">Cell membrane</location>
        <topology evidence="1">Multi-pass membrane protein</topology>
    </subcellularLocation>
</comment>
<dbReference type="Proteomes" id="UP000076490">
    <property type="component" value="Unassembled WGS sequence"/>
</dbReference>
<evidence type="ECO:0000256" key="7">
    <source>
        <dbReference type="SAM" id="Phobius"/>
    </source>
</evidence>
<feature type="transmembrane region" description="Helical" evidence="7">
    <location>
        <begin position="43"/>
        <end position="63"/>
    </location>
</feature>
<comment type="caution">
    <text evidence="10">The sequence shown here is derived from an EMBL/GenBank/DDBJ whole genome shotgun (WGS) entry which is preliminary data.</text>
</comment>
<evidence type="ECO:0000256" key="1">
    <source>
        <dbReference type="ARBA" id="ARBA00004651"/>
    </source>
</evidence>
<organism evidence="10 11">
    <name type="scientific">Bhargavaea cecembensis</name>
    <dbReference type="NCBI Taxonomy" id="394098"/>
    <lineage>
        <taxon>Bacteria</taxon>
        <taxon>Bacillati</taxon>
        <taxon>Bacillota</taxon>
        <taxon>Bacilli</taxon>
        <taxon>Bacillales</taxon>
        <taxon>Caryophanaceae</taxon>
        <taxon>Bhargavaea</taxon>
    </lineage>
</organism>
<sequence length="242" mass="27318">MFDGWGEGWGEVHFWEMVFRTSVSFAALLLLTRLLGKKQMSQLTFFHYITGITIGSIAANIAGESETPFWNGLVSLVVWVLFVVLLSFITLKWGSTRMILDNQPTIVIRDGRIDEQAMKSVQLHLDDLNMMLRETGIFTIKDVQYAVLETNGALSVLQKVPQLPATKKDVKAGGGTPQYMPSEIIADGRVNRKNLRLYGLSEEWLLEEISKHGVSRSDQVFFAQLLEDKTLDVTLKQPKLKK</sequence>
<dbReference type="PANTHER" id="PTHR34582">
    <property type="entry name" value="UPF0702 TRANSMEMBRANE PROTEIN YCAP"/>
    <property type="match status" value="1"/>
</dbReference>
<dbReference type="InterPro" id="IPR048454">
    <property type="entry name" value="YetF_N"/>
</dbReference>
<feature type="domain" description="YetF C-terminal" evidence="8">
    <location>
        <begin position="92"/>
        <end position="225"/>
    </location>
</feature>
<evidence type="ECO:0000313" key="11">
    <source>
        <dbReference type="Proteomes" id="UP000076490"/>
    </source>
</evidence>
<dbReference type="InterPro" id="IPR007353">
    <property type="entry name" value="DUF421"/>
</dbReference>
<protein>
    <recommendedName>
        <fullName evidence="12">DUF421 domain-containing protein</fullName>
    </recommendedName>
</protein>
<keyword evidence="3" id="KW-1003">Cell membrane</keyword>
<evidence type="ECO:0000256" key="5">
    <source>
        <dbReference type="ARBA" id="ARBA00022989"/>
    </source>
</evidence>
<dbReference type="AlphaFoldDB" id="A0A161REX9"/>
<evidence type="ECO:0000256" key="2">
    <source>
        <dbReference type="ARBA" id="ARBA00006448"/>
    </source>
</evidence>
<evidence type="ECO:0000256" key="6">
    <source>
        <dbReference type="ARBA" id="ARBA00023136"/>
    </source>
</evidence>
<evidence type="ECO:0000259" key="9">
    <source>
        <dbReference type="Pfam" id="PF20730"/>
    </source>
</evidence>
<keyword evidence="4 7" id="KW-0812">Transmembrane</keyword>
<dbReference type="Pfam" id="PF04239">
    <property type="entry name" value="DUF421"/>
    <property type="match status" value="1"/>
</dbReference>
<gene>
    <name evidence="10" type="ORF">AV656_05665</name>
</gene>
<keyword evidence="5 7" id="KW-1133">Transmembrane helix</keyword>
<feature type="domain" description="YetF-like N-terminal transmembrane" evidence="9">
    <location>
        <begin position="16"/>
        <end position="89"/>
    </location>
</feature>
<dbReference type="InterPro" id="IPR023090">
    <property type="entry name" value="UPF0702_alpha/beta_dom_sf"/>
</dbReference>
<evidence type="ECO:0000313" key="10">
    <source>
        <dbReference type="EMBL" id="KZE38402.1"/>
    </source>
</evidence>
<feature type="transmembrane region" description="Helical" evidence="7">
    <location>
        <begin position="69"/>
        <end position="91"/>
    </location>
</feature>
<evidence type="ECO:0008006" key="12">
    <source>
        <dbReference type="Google" id="ProtNLM"/>
    </source>
</evidence>
<dbReference type="OrthoDB" id="9778331at2"/>
<dbReference type="GO" id="GO:0005886">
    <property type="term" value="C:plasma membrane"/>
    <property type="evidence" value="ECO:0007669"/>
    <property type="project" value="UniProtKB-SubCell"/>
</dbReference>
<dbReference type="EMBL" id="LQNT01000009">
    <property type="protein sequence ID" value="KZE38402.1"/>
    <property type="molecule type" value="Genomic_DNA"/>
</dbReference>
<evidence type="ECO:0000256" key="4">
    <source>
        <dbReference type="ARBA" id="ARBA00022692"/>
    </source>
</evidence>
<proteinExistence type="inferred from homology"/>
<dbReference type="Gene3D" id="3.30.240.20">
    <property type="entry name" value="bsu07140 like domains"/>
    <property type="match status" value="2"/>
</dbReference>
<name>A0A161REX9_9BACL</name>
<keyword evidence="6 7" id="KW-0472">Membrane</keyword>
<feature type="transmembrane region" description="Helical" evidence="7">
    <location>
        <begin position="12"/>
        <end position="31"/>
    </location>
</feature>
<accession>A0A161REX9</accession>
<evidence type="ECO:0000256" key="3">
    <source>
        <dbReference type="ARBA" id="ARBA00022475"/>
    </source>
</evidence>